<comment type="caution">
    <text evidence="1">The sequence shown here is derived from an EMBL/GenBank/DDBJ whole genome shotgun (WGS) entry which is preliminary data.</text>
</comment>
<dbReference type="RefSeq" id="WP_231056602.1">
    <property type="nucleotide sequence ID" value="NZ_JAJNOC010000001.1"/>
</dbReference>
<dbReference type="PANTHER" id="PTHR38785:SF1">
    <property type="entry name" value="HOMOLOG OF VIRK"/>
    <property type="match status" value="1"/>
</dbReference>
<name>A0ABS8Q0L2_9BURK</name>
<accession>A0ABS8Q0L2</accession>
<dbReference type="EMBL" id="JAJNOC010000001">
    <property type="protein sequence ID" value="MCD2515291.1"/>
    <property type="molecule type" value="Genomic_DNA"/>
</dbReference>
<dbReference type="Proteomes" id="UP001179361">
    <property type="component" value="Unassembled WGS sequence"/>
</dbReference>
<dbReference type="InterPro" id="IPR007488">
    <property type="entry name" value="DUF535"/>
</dbReference>
<proteinExistence type="predicted"/>
<dbReference type="Pfam" id="PF04393">
    <property type="entry name" value="DUF535"/>
    <property type="match status" value="1"/>
</dbReference>
<keyword evidence="2" id="KW-1185">Reference proteome</keyword>
<dbReference type="PANTHER" id="PTHR38785">
    <property type="entry name" value="HOMOLOG OF VIRK"/>
    <property type="match status" value="1"/>
</dbReference>
<protein>
    <submittedName>
        <fullName evidence="1">VirK/YbjX family protein</fullName>
    </submittedName>
</protein>
<gene>
    <name evidence="1" type="ORF">LQ564_03075</name>
</gene>
<sequence>MFSAFAQPFRRPGAVPQVTIGMGISRRQGRVPYVRELIKLKLRSLAHPRATRRWLRLLNSHPAFAEYVRHSPRLMYKIYRPYMTLQLPMEARLAALAVHYTTVFERGLDGMVALAAAAPLPLVRFEGRDGGEYDIALRAITPLEREGELVLQLREAGMPLYAVAFTFAERDGKLAVNIGCIQGAKDEGTREAIRRATRQLHGLRPKQLLVTVIRHLGHEFGCGELRLVANANRVVRSAIRNGTVHADYDQLWDEMGASKRADGDFSLPCAPLAEPDLEGVPSKKRSEARRRHSMLASLCIAVAAGFGGAALPEAIQAEEVAVAGRARV</sequence>
<evidence type="ECO:0000313" key="1">
    <source>
        <dbReference type="EMBL" id="MCD2515291.1"/>
    </source>
</evidence>
<reference evidence="1" key="1">
    <citation type="submission" date="2021-11" db="EMBL/GenBank/DDBJ databases">
        <title>The complete genome of Massilia sp sp. G4R7.</title>
        <authorList>
            <person name="Liu L."/>
            <person name="Yue J."/>
            <person name="Yuan J."/>
            <person name="Yang F."/>
            <person name="Li L."/>
        </authorList>
    </citation>
    <scope>NUCLEOTIDE SEQUENCE</scope>
    <source>
        <strain evidence="1">G4R7</strain>
    </source>
</reference>
<organism evidence="1 2">
    <name type="scientific">Massilia phyllostachyos</name>
    <dbReference type="NCBI Taxonomy" id="2898585"/>
    <lineage>
        <taxon>Bacteria</taxon>
        <taxon>Pseudomonadati</taxon>
        <taxon>Pseudomonadota</taxon>
        <taxon>Betaproteobacteria</taxon>
        <taxon>Burkholderiales</taxon>
        <taxon>Oxalobacteraceae</taxon>
        <taxon>Telluria group</taxon>
        <taxon>Massilia</taxon>
    </lineage>
</organism>
<evidence type="ECO:0000313" key="2">
    <source>
        <dbReference type="Proteomes" id="UP001179361"/>
    </source>
</evidence>